<keyword evidence="3" id="KW-1185">Reference proteome</keyword>
<evidence type="ECO:0000259" key="1">
    <source>
        <dbReference type="Pfam" id="PF23672"/>
    </source>
</evidence>
<reference evidence="2 3" key="1">
    <citation type="submission" date="2024-05" db="EMBL/GenBank/DDBJ databases">
        <authorList>
            <person name="Wallberg A."/>
        </authorList>
    </citation>
    <scope>NUCLEOTIDE SEQUENCE [LARGE SCALE GENOMIC DNA]</scope>
</reference>
<comment type="caution">
    <text evidence="2">The sequence shown here is derived from an EMBL/GenBank/DDBJ whole genome shotgun (WGS) entry which is preliminary data.</text>
</comment>
<dbReference type="AlphaFoldDB" id="A0AAV2RDS7"/>
<dbReference type="Proteomes" id="UP001497623">
    <property type="component" value="Unassembled WGS sequence"/>
</dbReference>
<dbReference type="InterPro" id="IPR055577">
    <property type="entry name" value="DUF7153"/>
</dbReference>
<dbReference type="PANTHER" id="PTHR22198">
    <property type="entry name" value="FERM DOMAIN-CONTAINING PROTEIN"/>
    <property type="match status" value="1"/>
</dbReference>
<dbReference type="EMBL" id="CAXKWB010020329">
    <property type="protein sequence ID" value="CAL4122536.1"/>
    <property type="molecule type" value="Genomic_DNA"/>
</dbReference>
<dbReference type="PANTHER" id="PTHR22198:SF1">
    <property type="entry name" value="FERM DOMAIN-CONTAINING PROTEIN"/>
    <property type="match status" value="1"/>
</dbReference>
<feature type="domain" description="DUF7153" evidence="1">
    <location>
        <begin position="108"/>
        <end position="274"/>
    </location>
</feature>
<proteinExistence type="predicted"/>
<protein>
    <recommendedName>
        <fullName evidence="1">DUF7153 domain-containing protein</fullName>
    </recommendedName>
</protein>
<sequence length="276" mass="30621">MSGVSAPVATGDPVTLSNLKQDSLMIPVARMSHFFPAGHPIPTSGNTGGRLRLLETPEPSIHIAIHLLGPPTPITPSIQWQLNDPHDHMKNCVTKAFKAVVASVGTQFLQGMVLLNLERGGELGPVEFPFLVLWVVDGAKCDYQTVIDKIRTISYEQLDPVKTGFTCEHYFDTYEEVATLAKPPIENLSRKPTSKTSGYIVRVFKVFEGDDGQKFERNWLMWTGARLLYKSISAEVGLRRLTLHKSNVQNGIHIYILLCDMANFLTHICQAVKAIP</sequence>
<feature type="non-terminal residue" evidence="2">
    <location>
        <position position="276"/>
    </location>
</feature>
<evidence type="ECO:0000313" key="2">
    <source>
        <dbReference type="EMBL" id="CAL4122536.1"/>
    </source>
</evidence>
<dbReference type="Pfam" id="PF23672">
    <property type="entry name" value="DUF7153"/>
    <property type="match status" value="1"/>
</dbReference>
<organism evidence="2 3">
    <name type="scientific">Meganyctiphanes norvegica</name>
    <name type="common">Northern krill</name>
    <name type="synonym">Thysanopoda norvegica</name>
    <dbReference type="NCBI Taxonomy" id="48144"/>
    <lineage>
        <taxon>Eukaryota</taxon>
        <taxon>Metazoa</taxon>
        <taxon>Ecdysozoa</taxon>
        <taxon>Arthropoda</taxon>
        <taxon>Crustacea</taxon>
        <taxon>Multicrustacea</taxon>
        <taxon>Malacostraca</taxon>
        <taxon>Eumalacostraca</taxon>
        <taxon>Eucarida</taxon>
        <taxon>Euphausiacea</taxon>
        <taxon>Euphausiidae</taxon>
        <taxon>Meganyctiphanes</taxon>
    </lineage>
</organism>
<evidence type="ECO:0000313" key="3">
    <source>
        <dbReference type="Proteomes" id="UP001497623"/>
    </source>
</evidence>
<name>A0AAV2RDS7_MEGNR</name>
<gene>
    <name evidence="2" type="ORF">MNOR_LOCUS23258</name>
</gene>
<accession>A0AAV2RDS7</accession>